<dbReference type="InterPro" id="IPR027417">
    <property type="entry name" value="P-loop_NTPase"/>
</dbReference>
<keyword evidence="2" id="KW-0067">ATP-binding</keyword>
<sequence length="614" mass="69509">MINIIYAVPENHGTVDRIVKTKANKDVTFELVEKVDIQRLIESDFENNIVIARGISYATLSKKFKHGRAIELAVTGYDIMRGIEECKNKFNAKNIAVMVSESIVVEKEFIENILKVKLTVFGVRDHAHVTEIFKNINKMEIDAILGGLTVYRHAVRDGINCLGITVGYEAHKIAIYEAFSVANAIIEERKKSELFKIILENANDGILAVDNKGIITAHNEAVFKILNISPDTILKGNCISAVSPKFNEFEFMSDEYREVNILKDIDSKMIVINTRPIKVDEKILGTVLLIQNVDKLQKTEIEIRQKLSKKGLVAKYDFEDILGNSDGIMKTITIAKKYADANPNVLIIGETGTGKELFAQSIHKRSKRKNQPFVAINCAALPEQLLESELFGYVEGAFTGATKGGKAGLFELAHKGTLFLDEIAELPMGLQAKLLRVLQEQEIRKLGDDKIIPVDVRIIAASNVDLQQKVEDNKFRQDLLYRLDILRLNIPPLRYRKNDIKEITKVFLSDYEDHDKLRINMTDDAIIELIKHDWPGNIRELRNICERLSVLSTNNQITGLDVKEIFHSLLRNQIVRPDNGSELVEKTKKLTRKETAEMLGISRTTLWRMSKSNQ</sequence>
<dbReference type="Pfam" id="PF13188">
    <property type="entry name" value="PAS_8"/>
    <property type="match status" value="1"/>
</dbReference>
<evidence type="ECO:0000256" key="1">
    <source>
        <dbReference type="ARBA" id="ARBA00022741"/>
    </source>
</evidence>
<name>A0A1M5ZMY0_9FIRM</name>
<dbReference type="PANTHER" id="PTHR32071">
    <property type="entry name" value="TRANSCRIPTIONAL REGULATORY PROTEIN"/>
    <property type="match status" value="1"/>
</dbReference>
<dbReference type="Pfam" id="PF06506">
    <property type="entry name" value="PrpR_N"/>
    <property type="match status" value="1"/>
</dbReference>
<feature type="domain" description="Sigma-54 factor interaction" evidence="6">
    <location>
        <begin position="321"/>
        <end position="550"/>
    </location>
</feature>
<dbReference type="Gene3D" id="3.40.50.300">
    <property type="entry name" value="P-loop containing nucleotide triphosphate hydrolases"/>
    <property type="match status" value="1"/>
</dbReference>
<dbReference type="InterPro" id="IPR035965">
    <property type="entry name" value="PAS-like_dom_sf"/>
</dbReference>
<dbReference type="PANTHER" id="PTHR32071:SF81">
    <property type="entry name" value="PROPIONATE CATABOLISM OPERON REGULATORY PROTEIN"/>
    <property type="match status" value="1"/>
</dbReference>
<proteinExistence type="predicted"/>
<dbReference type="InterPro" id="IPR025944">
    <property type="entry name" value="Sigma_54_int_dom_CS"/>
</dbReference>
<keyword evidence="1" id="KW-0547">Nucleotide-binding</keyword>
<dbReference type="InterPro" id="IPR010524">
    <property type="entry name" value="Sig_transdc_resp-reg_PrpR_N"/>
</dbReference>
<feature type="domain" description="PAS" evidence="7">
    <location>
        <begin position="191"/>
        <end position="234"/>
    </location>
</feature>
<dbReference type="InterPro" id="IPR002078">
    <property type="entry name" value="Sigma_54_int"/>
</dbReference>
<dbReference type="InterPro" id="IPR058031">
    <property type="entry name" value="AAA_lid_NorR"/>
</dbReference>
<dbReference type="InterPro" id="IPR025662">
    <property type="entry name" value="Sigma_54_int_dom_ATP-bd_1"/>
</dbReference>
<evidence type="ECO:0000313" key="9">
    <source>
        <dbReference type="Proteomes" id="UP000183954"/>
    </source>
</evidence>
<dbReference type="Pfam" id="PF00158">
    <property type="entry name" value="Sigma54_activat"/>
    <property type="match status" value="1"/>
</dbReference>
<accession>A0A1M5ZMY0</accession>
<dbReference type="Gene3D" id="3.40.50.2300">
    <property type="match status" value="1"/>
</dbReference>
<evidence type="ECO:0000256" key="5">
    <source>
        <dbReference type="ARBA" id="ARBA00023163"/>
    </source>
</evidence>
<evidence type="ECO:0000259" key="7">
    <source>
        <dbReference type="PROSITE" id="PS50112"/>
    </source>
</evidence>
<dbReference type="AlphaFoldDB" id="A0A1M5ZMY0"/>
<gene>
    <name evidence="8" type="ORF">SAMN02746098_03439</name>
</gene>
<dbReference type="InterPro" id="IPR025943">
    <property type="entry name" value="Sigma_54_int_dom_ATP-bd_2"/>
</dbReference>
<dbReference type="InterPro" id="IPR003593">
    <property type="entry name" value="AAA+_ATPase"/>
</dbReference>
<dbReference type="PROSITE" id="PS00676">
    <property type="entry name" value="SIGMA54_INTERACT_2"/>
    <property type="match status" value="1"/>
</dbReference>
<dbReference type="Gene3D" id="3.30.450.20">
    <property type="entry name" value="PAS domain"/>
    <property type="match status" value="1"/>
</dbReference>
<keyword evidence="5" id="KW-0804">Transcription</keyword>
<dbReference type="Pfam" id="PF25601">
    <property type="entry name" value="AAA_lid_14"/>
    <property type="match status" value="1"/>
</dbReference>
<evidence type="ECO:0000259" key="6">
    <source>
        <dbReference type="PROSITE" id="PS50045"/>
    </source>
</evidence>
<dbReference type="GO" id="GO:0005524">
    <property type="term" value="F:ATP binding"/>
    <property type="evidence" value="ECO:0007669"/>
    <property type="project" value="UniProtKB-KW"/>
</dbReference>
<evidence type="ECO:0000256" key="4">
    <source>
        <dbReference type="ARBA" id="ARBA00023125"/>
    </source>
</evidence>
<dbReference type="SUPFAM" id="SSF55785">
    <property type="entry name" value="PYP-like sensor domain (PAS domain)"/>
    <property type="match status" value="1"/>
</dbReference>
<dbReference type="PROSITE" id="PS00675">
    <property type="entry name" value="SIGMA54_INTERACT_1"/>
    <property type="match status" value="1"/>
</dbReference>
<dbReference type="PROSITE" id="PS50045">
    <property type="entry name" value="SIGMA54_INTERACT_4"/>
    <property type="match status" value="1"/>
</dbReference>
<dbReference type="RefSeq" id="WP_073030939.1">
    <property type="nucleotide sequence ID" value="NZ_FQXJ01000013.1"/>
</dbReference>
<dbReference type="CDD" id="cd00009">
    <property type="entry name" value="AAA"/>
    <property type="match status" value="1"/>
</dbReference>
<dbReference type="Gene3D" id="3.40.50.10660">
    <property type="entry name" value="PrpR receptor domain-like"/>
    <property type="match status" value="1"/>
</dbReference>
<dbReference type="EMBL" id="FQXJ01000013">
    <property type="protein sequence ID" value="SHI25554.1"/>
    <property type="molecule type" value="Genomic_DNA"/>
</dbReference>
<dbReference type="GO" id="GO:0006355">
    <property type="term" value="P:regulation of DNA-templated transcription"/>
    <property type="evidence" value="ECO:0007669"/>
    <property type="project" value="InterPro"/>
</dbReference>
<keyword evidence="9" id="KW-1185">Reference proteome</keyword>
<dbReference type="OrthoDB" id="9803970at2"/>
<dbReference type="FunFam" id="3.40.50.300:FF:000006">
    <property type="entry name" value="DNA-binding transcriptional regulator NtrC"/>
    <property type="match status" value="1"/>
</dbReference>
<dbReference type="Proteomes" id="UP000183954">
    <property type="component" value="Unassembled WGS sequence"/>
</dbReference>
<protein>
    <submittedName>
        <fullName evidence="8">Transcriptional regulator, propionate catabolism operon regulatory protein</fullName>
    </submittedName>
</protein>
<evidence type="ECO:0000256" key="2">
    <source>
        <dbReference type="ARBA" id="ARBA00022840"/>
    </source>
</evidence>
<dbReference type="GO" id="GO:0000156">
    <property type="term" value="F:phosphorelay response regulator activity"/>
    <property type="evidence" value="ECO:0007669"/>
    <property type="project" value="InterPro"/>
</dbReference>
<dbReference type="InterPro" id="IPR000014">
    <property type="entry name" value="PAS"/>
</dbReference>
<evidence type="ECO:0000256" key="3">
    <source>
        <dbReference type="ARBA" id="ARBA00023015"/>
    </source>
</evidence>
<keyword evidence="3" id="KW-0805">Transcription regulation</keyword>
<evidence type="ECO:0000313" key="8">
    <source>
        <dbReference type="EMBL" id="SHI25554.1"/>
    </source>
</evidence>
<dbReference type="GO" id="GO:0003677">
    <property type="term" value="F:DNA binding"/>
    <property type="evidence" value="ECO:0007669"/>
    <property type="project" value="UniProtKB-KW"/>
</dbReference>
<dbReference type="PROSITE" id="PS00688">
    <property type="entry name" value="SIGMA54_INTERACT_3"/>
    <property type="match status" value="1"/>
</dbReference>
<dbReference type="SUPFAM" id="SSF52540">
    <property type="entry name" value="P-loop containing nucleoside triphosphate hydrolases"/>
    <property type="match status" value="1"/>
</dbReference>
<organism evidence="8 9">
    <name type="scientific">Desulfosporosinus lacus DSM 15449</name>
    <dbReference type="NCBI Taxonomy" id="1121420"/>
    <lineage>
        <taxon>Bacteria</taxon>
        <taxon>Bacillati</taxon>
        <taxon>Bacillota</taxon>
        <taxon>Clostridia</taxon>
        <taxon>Eubacteriales</taxon>
        <taxon>Desulfitobacteriaceae</taxon>
        <taxon>Desulfosporosinus</taxon>
    </lineage>
</organism>
<dbReference type="SMART" id="SM00091">
    <property type="entry name" value="PAS"/>
    <property type="match status" value="1"/>
</dbReference>
<dbReference type="STRING" id="1121420.SAMN02746098_03439"/>
<dbReference type="PROSITE" id="PS50112">
    <property type="entry name" value="PAS"/>
    <property type="match status" value="1"/>
</dbReference>
<dbReference type="SMART" id="SM00382">
    <property type="entry name" value="AAA"/>
    <property type="match status" value="1"/>
</dbReference>
<reference evidence="9" key="1">
    <citation type="submission" date="2016-11" db="EMBL/GenBank/DDBJ databases">
        <authorList>
            <person name="Varghese N."/>
            <person name="Submissions S."/>
        </authorList>
    </citation>
    <scope>NUCLEOTIDE SEQUENCE [LARGE SCALE GENOMIC DNA]</scope>
    <source>
        <strain evidence="9">DSM 15449</strain>
    </source>
</reference>
<keyword evidence="4" id="KW-0238">DNA-binding</keyword>
<dbReference type="SUPFAM" id="SSF159800">
    <property type="entry name" value="PrpR receptor domain-like"/>
    <property type="match status" value="1"/>
</dbReference>
<dbReference type="Gene3D" id="1.10.8.60">
    <property type="match status" value="1"/>
</dbReference>